<dbReference type="GO" id="GO:0009102">
    <property type="term" value="P:biotin biosynthetic process"/>
    <property type="evidence" value="ECO:0007669"/>
    <property type="project" value="TreeGrafter"/>
</dbReference>
<evidence type="ECO:0000313" key="5">
    <source>
        <dbReference type="EMBL" id="KIU28326.1"/>
    </source>
</evidence>
<evidence type="ECO:0000256" key="3">
    <source>
        <dbReference type="ARBA" id="ARBA00022898"/>
    </source>
</evidence>
<evidence type="ECO:0000256" key="1">
    <source>
        <dbReference type="ARBA" id="ARBA00001933"/>
    </source>
</evidence>
<comment type="cofactor">
    <cofactor evidence="1">
        <name>pyridoxal 5'-phosphate</name>
        <dbReference type="ChEBI" id="CHEBI:597326"/>
    </cofactor>
</comment>
<dbReference type="InterPro" id="IPR015424">
    <property type="entry name" value="PyrdxlP-dep_Trfase"/>
</dbReference>
<evidence type="ECO:0000259" key="4">
    <source>
        <dbReference type="Pfam" id="PF00155"/>
    </source>
</evidence>
<keyword evidence="3" id="KW-0663">Pyridoxal phosphate</keyword>
<dbReference type="InterPro" id="IPR015421">
    <property type="entry name" value="PyrdxlP-dep_Trfase_major"/>
</dbReference>
<organism evidence="5 6">
    <name type="scientific">Sphingomonas melonis</name>
    <dbReference type="NCBI Taxonomy" id="152682"/>
    <lineage>
        <taxon>Bacteria</taxon>
        <taxon>Pseudomonadati</taxon>
        <taxon>Pseudomonadota</taxon>
        <taxon>Alphaproteobacteria</taxon>
        <taxon>Sphingomonadales</taxon>
        <taxon>Sphingomonadaceae</taxon>
        <taxon>Sphingomonas</taxon>
    </lineage>
</organism>
<dbReference type="Pfam" id="PF00155">
    <property type="entry name" value="Aminotran_1_2"/>
    <property type="match status" value="1"/>
</dbReference>
<dbReference type="InterPro" id="IPR050087">
    <property type="entry name" value="AON_synthase_class-II"/>
</dbReference>
<proteinExistence type="predicted"/>
<accession>A0A0D1MLF0</accession>
<gene>
    <name evidence="5" type="ORF">SR41_08315</name>
</gene>
<dbReference type="InterPro" id="IPR015422">
    <property type="entry name" value="PyrdxlP-dep_Trfase_small"/>
</dbReference>
<name>A0A0D1MLF0_9SPHN</name>
<dbReference type="Gene3D" id="3.90.1150.10">
    <property type="entry name" value="Aspartate Aminotransferase, domain 1"/>
    <property type="match status" value="1"/>
</dbReference>
<dbReference type="PATRIC" id="fig|1549858.7.peg.1813"/>
<dbReference type="GO" id="GO:0030170">
    <property type="term" value="F:pyridoxal phosphate binding"/>
    <property type="evidence" value="ECO:0007669"/>
    <property type="project" value="InterPro"/>
</dbReference>
<dbReference type="PANTHER" id="PTHR13693">
    <property type="entry name" value="CLASS II AMINOTRANSFERASE/8-AMINO-7-OXONONANOATE SYNTHASE"/>
    <property type="match status" value="1"/>
</dbReference>
<dbReference type="Gene3D" id="3.40.640.10">
    <property type="entry name" value="Type I PLP-dependent aspartate aminotransferase-like (Major domain)"/>
    <property type="match status" value="1"/>
</dbReference>
<dbReference type="EMBL" id="JXTP01000032">
    <property type="protein sequence ID" value="KIU28326.1"/>
    <property type="molecule type" value="Genomic_DNA"/>
</dbReference>
<dbReference type="PANTHER" id="PTHR13693:SF100">
    <property type="entry name" value="8-AMINO-7-OXONONANOATE SYNTHASE"/>
    <property type="match status" value="1"/>
</dbReference>
<keyword evidence="2" id="KW-0808">Transferase</keyword>
<protein>
    <submittedName>
        <fullName evidence="5">8-amino-7-oxononanoate synthase</fullName>
    </submittedName>
</protein>
<dbReference type="Proteomes" id="UP000033203">
    <property type="component" value="Unassembled WGS sequence"/>
</dbReference>
<reference evidence="5 6" key="1">
    <citation type="submission" date="2015-01" db="EMBL/GenBank/DDBJ databases">
        <title>Genome of Sphingomonas taxi strain 30a.</title>
        <authorList>
            <person name="Eevers N."/>
            <person name="Van Hamme J."/>
            <person name="Bottos E."/>
            <person name="Weyens N."/>
            <person name="Vangronsveld J."/>
        </authorList>
    </citation>
    <scope>NUCLEOTIDE SEQUENCE [LARGE SCALE GENOMIC DNA]</scope>
    <source>
        <strain evidence="5 6">30a</strain>
    </source>
</reference>
<dbReference type="AlphaFoldDB" id="A0A0D1MLF0"/>
<evidence type="ECO:0000256" key="2">
    <source>
        <dbReference type="ARBA" id="ARBA00022679"/>
    </source>
</evidence>
<feature type="domain" description="Aminotransferase class I/classII large" evidence="4">
    <location>
        <begin position="28"/>
        <end position="363"/>
    </location>
</feature>
<dbReference type="SUPFAM" id="SSF53383">
    <property type="entry name" value="PLP-dependent transferases"/>
    <property type="match status" value="1"/>
</dbReference>
<sequence>MLDFYRDDLSRLDGAGRLRRLRGRTGHDFTSNDYLGIAQSVRLRDAVAAALDRGVAVGSGGSRLLRGNDPEHEALEAEAAAYFGSEAALFFANGYAANMAALATLPQRGDIVLHDALIHASAHDGMRLGRAPVRSVAHNDVGAFEDAIRAWRGDGGTGLPWIVVESVYGMDGDRAPLAELAALADRYGAMLVIDEAHATGVFGAGGRGLAADLHGRETVVSLHTCGKALGAEGGLLCLPAVLRDFLVNRGRGFIFSTAPSPLMATAVREGLRMIADEPERQARLWELVRLAEAALGFSTGSQILPVIVGDDGAAVERAARLQTAGYDVRAIRPPTVPVGTARLRLSITTQVDAAAITGLAEALR</sequence>
<comment type="caution">
    <text evidence="5">The sequence shown here is derived from an EMBL/GenBank/DDBJ whole genome shotgun (WGS) entry which is preliminary data.</text>
</comment>
<dbReference type="InterPro" id="IPR004839">
    <property type="entry name" value="Aminotransferase_I/II_large"/>
</dbReference>
<dbReference type="GO" id="GO:0008710">
    <property type="term" value="F:8-amino-7-oxononanoate synthase activity"/>
    <property type="evidence" value="ECO:0007669"/>
    <property type="project" value="TreeGrafter"/>
</dbReference>
<evidence type="ECO:0000313" key="6">
    <source>
        <dbReference type="Proteomes" id="UP000033203"/>
    </source>
</evidence>